<sequence>MYALQSDEMSIQFTSWIADELRERARISEQARAERWKFPVILATIGFSFFRVLTP</sequence>
<dbReference type="Proteomes" id="UP000317318">
    <property type="component" value="Chromosome"/>
</dbReference>
<dbReference type="AlphaFoldDB" id="A0A517QZ71"/>
<protein>
    <submittedName>
        <fullName evidence="1">Uncharacterized protein</fullName>
    </submittedName>
</protein>
<keyword evidence="2" id="KW-1185">Reference proteome</keyword>
<dbReference type="EMBL" id="CP036268">
    <property type="protein sequence ID" value="QDT36932.1"/>
    <property type="molecule type" value="Genomic_DNA"/>
</dbReference>
<evidence type="ECO:0000313" key="1">
    <source>
        <dbReference type="EMBL" id="QDT36932.1"/>
    </source>
</evidence>
<name>A0A517QZ71_9PLAN</name>
<proteinExistence type="predicted"/>
<dbReference type="RefSeq" id="WP_310821165.1">
    <property type="nucleotide sequence ID" value="NZ_CP036268.1"/>
</dbReference>
<accession>A0A517QZ71</accession>
<dbReference type="KEGG" id="svp:Pan189_12960"/>
<gene>
    <name evidence="1" type="ORF">Pan189_12960</name>
</gene>
<evidence type="ECO:0000313" key="2">
    <source>
        <dbReference type="Proteomes" id="UP000317318"/>
    </source>
</evidence>
<reference evidence="1 2" key="1">
    <citation type="submission" date="2019-02" db="EMBL/GenBank/DDBJ databases">
        <title>Deep-cultivation of Planctomycetes and their phenomic and genomic characterization uncovers novel biology.</title>
        <authorList>
            <person name="Wiegand S."/>
            <person name="Jogler M."/>
            <person name="Boedeker C."/>
            <person name="Pinto D."/>
            <person name="Vollmers J."/>
            <person name="Rivas-Marin E."/>
            <person name="Kohn T."/>
            <person name="Peeters S.H."/>
            <person name="Heuer A."/>
            <person name="Rast P."/>
            <person name="Oberbeckmann S."/>
            <person name="Bunk B."/>
            <person name="Jeske O."/>
            <person name="Meyerdierks A."/>
            <person name="Storesund J.E."/>
            <person name="Kallscheuer N."/>
            <person name="Luecker S."/>
            <person name="Lage O.M."/>
            <person name="Pohl T."/>
            <person name="Merkel B.J."/>
            <person name="Hornburger P."/>
            <person name="Mueller R.-W."/>
            <person name="Bruemmer F."/>
            <person name="Labrenz M."/>
            <person name="Spormann A.M."/>
            <person name="Op den Camp H."/>
            <person name="Overmann J."/>
            <person name="Amann R."/>
            <person name="Jetten M.S.M."/>
            <person name="Mascher T."/>
            <person name="Medema M.H."/>
            <person name="Devos D.P."/>
            <person name="Kaster A.-K."/>
            <person name="Ovreas L."/>
            <person name="Rohde M."/>
            <person name="Galperin M.Y."/>
            <person name="Jogler C."/>
        </authorList>
    </citation>
    <scope>NUCLEOTIDE SEQUENCE [LARGE SCALE GENOMIC DNA]</scope>
    <source>
        <strain evidence="1 2">Pan189</strain>
    </source>
</reference>
<organism evidence="1 2">
    <name type="scientific">Stratiformator vulcanicus</name>
    <dbReference type="NCBI Taxonomy" id="2527980"/>
    <lineage>
        <taxon>Bacteria</taxon>
        <taxon>Pseudomonadati</taxon>
        <taxon>Planctomycetota</taxon>
        <taxon>Planctomycetia</taxon>
        <taxon>Planctomycetales</taxon>
        <taxon>Planctomycetaceae</taxon>
        <taxon>Stratiformator</taxon>
    </lineage>
</organism>